<name>A0AAD5U3H8_9FUNG</name>
<reference evidence="1" key="1">
    <citation type="submission" date="2020-05" db="EMBL/GenBank/DDBJ databases">
        <title>Phylogenomic resolution of chytrid fungi.</title>
        <authorList>
            <person name="Stajich J.E."/>
            <person name="Amses K."/>
            <person name="Simmons R."/>
            <person name="Seto K."/>
            <person name="Myers J."/>
            <person name="Bonds A."/>
            <person name="Quandt C.A."/>
            <person name="Barry K."/>
            <person name="Liu P."/>
            <person name="Grigoriev I."/>
            <person name="Longcore J.E."/>
            <person name="James T.Y."/>
        </authorList>
    </citation>
    <scope>NUCLEOTIDE SEQUENCE</scope>
    <source>
        <strain evidence="1">JEL0476</strain>
    </source>
</reference>
<organism evidence="1 2">
    <name type="scientific">Clydaea vesicula</name>
    <dbReference type="NCBI Taxonomy" id="447962"/>
    <lineage>
        <taxon>Eukaryota</taxon>
        <taxon>Fungi</taxon>
        <taxon>Fungi incertae sedis</taxon>
        <taxon>Chytridiomycota</taxon>
        <taxon>Chytridiomycota incertae sedis</taxon>
        <taxon>Chytridiomycetes</taxon>
        <taxon>Lobulomycetales</taxon>
        <taxon>Lobulomycetaceae</taxon>
        <taxon>Clydaea</taxon>
    </lineage>
</organism>
<dbReference type="EMBL" id="JADGJW010000218">
    <property type="protein sequence ID" value="KAJ3221634.1"/>
    <property type="molecule type" value="Genomic_DNA"/>
</dbReference>
<evidence type="ECO:0000313" key="2">
    <source>
        <dbReference type="Proteomes" id="UP001211065"/>
    </source>
</evidence>
<comment type="caution">
    <text evidence="1">The sequence shown here is derived from an EMBL/GenBank/DDBJ whole genome shotgun (WGS) entry which is preliminary data.</text>
</comment>
<accession>A0AAD5U3H8</accession>
<proteinExistence type="predicted"/>
<protein>
    <submittedName>
        <fullName evidence="1">Uncharacterized protein</fullName>
    </submittedName>
</protein>
<dbReference type="AlphaFoldDB" id="A0AAD5U3H8"/>
<gene>
    <name evidence="1" type="ORF">HK099_003290</name>
</gene>
<evidence type="ECO:0000313" key="1">
    <source>
        <dbReference type="EMBL" id="KAJ3221634.1"/>
    </source>
</evidence>
<keyword evidence="2" id="KW-1185">Reference proteome</keyword>
<dbReference type="Proteomes" id="UP001211065">
    <property type="component" value="Unassembled WGS sequence"/>
</dbReference>
<sequence length="283" mass="32982">MHPFEPSFNYNLFNIPMHLPHASNVAAAHLPCPSQLHQAMFQNHLLSTIQTATIPASDRLSKIPSDDGKQMEIKSNLKTKLDSYKKLRNNNIAINYLQKPRINQIAERIKKRLRFARFKVFLGWEKYTFDQVSDLYQELTLEQLEQEQLAVIRRFPTISTSLVNFGHTWSSPTEENKLDDKGMNQYVDFDVEERKWQQDIKKIPLNDNFGIDPKYINAGFVAEVKTALVDHPAIINYQGKFLNNEFHTDRNKTIIEKKKKRKEPQLDKFSKLNCVNSIVTTTF</sequence>